<keyword evidence="2" id="KW-1185">Reference proteome</keyword>
<organism evidence="1 2">
    <name type="scientific">Nocardia veterana</name>
    <dbReference type="NCBI Taxonomy" id="132249"/>
    <lineage>
        <taxon>Bacteria</taxon>
        <taxon>Bacillati</taxon>
        <taxon>Actinomycetota</taxon>
        <taxon>Actinomycetes</taxon>
        <taxon>Mycobacteriales</taxon>
        <taxon>Nocardiaceae</taxon>
        <taxon>Nocardia</taxon>
    </lineage>
</organism>
<dbReference type="Proteomes" id="UP000523447">
    <property type="component" value="Unassembled WGS sequence"/>
</dbReference>
<evidence type="ECO:0000313" key="2">
    <source>
        <dbReference type="Proteomes" id="UP000523447"/>
    </source>
</evidence>
<evidence type="ECO:0000313" key="1">
    <source>
        <dbReference type="EMBL" id="NKY89846.1"/>
    </source>
</evidence>
<reference evidence="1 2" key="1">
    <citation type="submission" date="2020-04" db="EMBL/GenBank/DDBJ databases">
        <title>MicrobeNet Type strains.</title>
        <authorList>
            <person name="Nicholson A.C."/>
        </authorList>
    </citation>
    <scope>NUCLEOTIDE SEQUENCE [LARGE SCALE GENOMIC DNA]</scope>
    <source>
        <strain evidence="1 2">DSM 44445</strain>
    </source>
</reference>
<protein>
    <submittedName>
        <fullName evidence="1">Antitoxin Phd</fullName>
    </submittedName>
</protein>
<comment type="caution">
    <text evidence="1">The sequence shown here is derived from an EMBL/GenBank/DDBJ whole genome shotgun (WGS) entry which is preliminary data.</text>
</comment>
<gene>
    <name evidence="1" type="ORF">HGA07_30205</name>
</gene>
<dbReference type="AlphaFoldDB" id="A0A7X6M441"/>
<dbReference type="RefSeq" id="WP_083892933.1">
    <property type="nucleotide sequence ID" value="NZ_CAWPHS010000063.1"/>
</dbReference>
<accession>A0A7X6M441</accession>
<proteinExistence type="predicted"/>
<dbReference type="EMBL" id="JAAXPE010000066">
    <property type="protein sequence ID" value="NKY89846.1"/>
    <property type="molecule type" value="Genomic_DNA"/>
</dbReference>
<name>A0A7X6M441_9NOCA</name>
<sequence>MPALNLTFTDDEMEALRAAASARRVSLKAFAHDAVLASSSEHSLRVGDAARRVAERSAELNKRLA</sequence>